<dbReference type="PANTHER" id="PTHR43128">
    <property type="entry name" value="L-2-HYDROXYCARBOXYLATE DEHYDROGENASE (NAD(P)(+))"/>
    <property type="match status" value="1"/>
</dbReference>
<evidence type="ECO:0000259" key="10">
    <source>
        <dbReference type="Pfam" id="PF00056"/>
    </source>
</evidence>
<feature type="binding site" evidence="7">
    <location>
        <position position="18"/>
    </location>
    <ligand>
        <name>NAD(+)</name>
        <dbReference type="ChEBI" id="CHEBI:57540"/>
    </ligand>
</feature>
<evidence type="ECO:0000256" key="7">
    <source>
        <dbReference type="HAMAP-Rule" id="MF_00488"/>
    </source>
</evidence>
<dbReference type="RefSeq" id="WP_087254282.1">
    <property type="nucleotide sequence ID" value="NZ_CAJFOD010000050.1"/>
</dbReference>
<feature type="domain" description="Lactate/malate dehydrogenase C-terminal" evidence="11">
    <location>
        <begin position="150"/>
        <end position="314"/>
    </location>
</feature>
<dbReference type="Gene3D" id="3.90.110.10">
    <property type="entry name" value="Lactate dehydrogenase/glycoside hydrolase, family 4, C-terminal"/>
    <property type="match status" value="1"/>
</dbReference>
<evidence type="ECO:0000256" key="1">
    <source>
        <dbReference type="ARBA" id="ARBA00004843"/>
    </source>
</evidence>
<dbReference type="Proteomes" id="UP000749320">
    <property type="component" value="Unassembled WGS sequence"/>
</dbReference>
<name>A0A1Y4PX19_9FIRM</name>
<feature type="binding site" evidence="9">
    <location>
        <begin position="14"/>
        <end position="19"/>
    </location>
    <ligand>
        <name>NAD(+)</name>
        <dbReference type="ChEBI" id="CHEBI:57540"/>
    </ligand>
</feature>
<dbReference type="InterPro" id="IPR015955">
    <property type="entry name" value="Lactate_DH/Glyco_Ohase_4_C"/>
</dbReference>
<dbReference type="PANTHER" id="PTHR43128:SF16">
    <property type="entry name" value="L-LACTATE DEHYDROGENASE"/>
    <property type="match status" value="1"/>
</dbReference>
<dbReference type="PIRSF" id="PIRSF000102">
    <property type="entry name" value="Lac_mal_DH"/>
    <property type="match status" value="1"/>
</dbReference>
<dbReference type="InterPro" id="IPR001236">
    <property type="entry name" value="Lactate/malate_DH_N"/>
</dbReference>
<evidence type="ECO:0000256" key="8">
    <source>
        <dbReference type="PIRSR" id="PIRSR000102-1"/>
    </source>
</evidence>
<feature type="binding site" evidence="7">
    <location>
        <begin position="153"/>
        <end position="156"/>
    </location>
    <ligand>
        <name>substrate</name>
    </ligand>
</feature>
<feature type="binding site" evidence="7">
    <location>
        <position position="148"/>
    </location>
    <ligand>
        <name>NAD(+)</name>
        <dbReference type="ChEBI" id="CHEBI:57540"/>
    </ligand>
</feature>
<dbReference type="EMBL" id="DYWV01000015">
    <property type="protein sequence ID" value="HJF39369.1"/>
    <property type="molecule type" value="Genomic_DNA"/>
</dbReference>
<evidence type="ECO:0000256" key="3">
    <source>
        <dbReference type="ARBA" id="ARBA00012967"/>
    </source>
</evidence>
<dbReference type="Proteomes" id="UP000196258">
    <property type="component" value="Unassembled WGS sequence"/>
</dbReference>
<dbReference type="AlphaFoldDB" id="A0A1Y4PX19"/>
<feature type="binding site" evidence="7">
    <location>
        <position position="70"/>
    </location>
    <ligand>
        <name>NAD(+)</name>
        <dbReference type="ChEBI" id="CHEBI:57540"/>
    </ligand>
</feature>
<dbReference type="NCBIfam" id="NF004863">
    <property type="entry name" value="PRK06223.1"/>
    <property type="match status" value="1"/>
</dbReference>
<dbReference type="SUPFAM" id="SSF51735">
    <property type="entry name" value="NAD(P)-binding Rossmann-fold domains"/>
    <property type="match status" value="1"/>
</dbReference>
<dbReference type="CDD" id="cd05291">
    <property type="entry name" value="HicDH_like"/>
    <property type="match status" value="1"/>
</dbReference>
<evidence type="ECO:0000256" key="5">
    <source>
        <dbReference type="ARBA" id="ARBA00023027"/>
    </source>
</evidence>
<dbReference type="EC" id="1.1.1.27" evidence="3 7"/>
<feature type="binding site" evidence="7">
    <location>
        <begin position="84"/>
        <end position="85"/>
    </location>
    <ligand>
        <name>NAD(+)</name>
        <dbReference type="ChEBI" id="CHEBI:57540"/>
    </ligand>
</feature>
<feature type="binding site" evidence="7">
    <location>
        <position position="44"/>
    </location>
    <ligand>
        <name>NAD(+)</name>
        <dbReference type="ChEBI" id="CHEBI:57540"/>
    </ligand>
</feature>
<reference evidence="12" key="3">
    <citation type="journal article" date="2021" name="PeerJ">
        <title>Extensive microbial diversity within the chicken gut microbiome revealed by metagenomics and culture.</title>
        <authorList>
            <person name="Gilroy R."/>
            <person name="Ravi A."/>
            <person name="Getino M."/>
            <person name="Pursley I."/>
            <person name="Horton D.L."/>
            <person name="Alikhan N.F."/>
            <person name="Baker D."/>
            <person name="Gharbi K."/>
            <person name="Hall N."/>
            <person name="Watson M."/>
            <person name="Adriaenssens E.M."/>
            <person name="Foster-Nyarko E."/>
            <person name="Jarju S."/>
            <person name="Secka A."/>
            <person name="Antonio M."/>
            <person name="Oren A."/>
            <person name="Chaudhuri R.R."/>
            <person name="La Ragione R."/>
            <person name="Hildebrand F."/>
            <person name="Pallen M.J."/>
        </authorList>
    </citation>
    <scope>NUCLEOTIDE SEQUENCE</scope>
    <source>
        <strain evidence="12">CHK193-16274</strain>
    </source>
</reference>
<protein>
    <recommendedName>
        <fullName evidence="3 7">L-lactate dehydrogenase</fullName>
        <shortName evidence="7">L-LDH</shortName>
        <ecNumber evidence="3 7">1.1.1.27</ecNumber>
    </recommendedName>
</protein>
<reference evidence="14" key="1">
    <citation type="submission" date="2017-04" db="EMBL/GenBank/DDBJ databases">
        <title>Function of individual gut microbiota members based on whole genome sequencing of pure cultures obtained from chicken caecum.</title>
        <authorList>
            <person name="Medvecky M."/>
            <person name="Cejkova D."/>
            <person name="Polansky O."/>
            <person name="Karasova D."/>
            <person name="Kubasova T."/>
            <person name="Cizek A."/>
            <person name="Rychlik I."/>
        </authorList>
    </citation>
    <scope>NUCLEOTIDE SEQUENCE [LARGE SCALE GENOMIC DNA]</scope>
    <source>
        <strain evidence="14">An149</strain>
    </source>
</reference>
<keyword evidence="7" id="KW-0597">Phosphoprotein</keyword>
<keyword evidence="4 7" id="KW-0560">Oxidoreductase</keyword>
<dbReference type="InterPro" id="IPR022383">
    <property type="entry name" value="Lactate/malate_DH_C"/>
</dbReference>
<evidence type="ECO:0000256" key="6">
    <source>
        <dbReference type="ARBA" id="ARBA00049258"/>
    </source>
</evidence>
<keyword evidence="7" id="KW-0963">Cytoplasm</keyword>
<comment type="caution">
    <text evidence="13">The sequence shown here is derived from an EMBL/GenBank/DDBJ whole genome shotgun (WGS) entry which is preliminary data.</text>
</comment>
<comment type="similarity">
    <text evidence="2 7">Belongs to the LDH/MDH superfamily. LDH family.</text>
</comment>
<dbReference type="NCBIfam" id="NF000824">
    <property type="entry name" value="PRK00066.1"/>
    <property type="match status" value="1"/>
</dbReference>
<feature type="binding site" evidence="7 9">
    <location>
        <position position="39"/>
    </location>
    <ligand>
        <name>NAD(+)</name>
        <dbReference type="ChEBI" id="CHEBI:57540"/>
    </ligand>
</feature>
<evidence type="ECO:0000256" key="2">
    <source>
        <dbReference type="ARBA" id="ARBA00006054"/>
    </source>
</evidence>
<dbReference type="FunFam" id="3.40.50.720:FF:000018">
    <property type="entry name" value="Malate dehydrogenase"/>
    <property type="match status" value="1"/>
</dbReference>
<comment type="subunit">
    <text evidence="7">Homotetramer.</text>
</comment>
<dbReference type="GO" id="GO:0006096">
    <property type="term" value="P:glycolytic process"/>
    <property type="evidence" value="ECO:0007669"/>
    <property type="project" value="UniProtKB-UniRule"/>
</dbReference>
<feature type="domain" description="Lactate/malate dehydrogenase N-terminal" evidence="10">
    <location>
        <begin position="9"/>
        <end position="147"/>
    </location>
</feature>
<keyword evidence="7" id="KW-0021">Allosteric enzyme</keyword>
<feature type="binding site" evidence="9">
    <location>
        <position position="100"/>
    </location>
    <ligand>
        <name>NAD(+)</name>
        <dbReference type="ChEBI" id="CHEBI:57540"/>
    </ligand>
</feature>
<comment type="catalytic activity">
    <reaction evidence="6 7">
        <text>(S)-lactate + NAD(+) = pyruvate + NADH + H(+)</text>
        <dbReference type="Rhea" id="RHEA:23444"/>
        <dbReference type="ChEBI" id="CHEBI:15361"/>
        <dbReference type="ChEBI" id="CHEBI:15378"/>
        <dbReference type="ChEBI" id="CHEBI:16651"/>
        <dbReference type="ChEBI" id="CHEBI:57540"/>
        <dbReference type="ChEBI" id="CHEBI:57945"/>
        <dbReference type="EC" id="1.1.1.27"/>
    </reaction>
</comment>
<evidence type="ECO:0000313" key="12">
    <source>
        <dbReference type="EMBL" id="HJF39369.1"/>
    </source>
</evidence>
<evidence type="ECO:0000259" key="11">
    <source>
        <dbReference type="Pfam" id="PF02866"/>
    </source>
</evidence>
<dbReference type="Pfam" id="PF02866">
    <property type="entry name" value="Ldh_1_C"/>
    <property type="match status" value="1"/>
</dbReference>
<reference evidence="13" key="2">
    <citation type="journal article" date="2018" name="BMC Genomics">
        <title>Whole genome sequencing and function prediction of 133 gut anaerobes isolated from chicken caecum in pure cultures.</title>
        <authorList>
            <person name="Medvecky M."/>
            <person name="Cejkova D."/>
            <person name="Polansky O."/>
            <person name="Karasova D."/>
            <person name="Kubasova T."/>
            <person name="Cizek A."/>
            <person name="Rychlik I."/>
        </authorList>
    </citation>
    <scope>NUCLEOTIDE SEQUENCE</scope>
    <source>
        <strain evidence="13">An149</strain>
    </source>
</reference>
<feature type="binding site" evidence="7">
    <location>
        <begin position="123"/>
        <end position="125"/>
    </location>
    <ligand>
        <name>NAD(+)</name>
        <dbReference type="ChEBI" id="CHEBI:57540"/>
    </ligand>
</feature>
<feature type="binding site" evidence="7">
    <location>
        <position position="233"/>
    </location>
    <ligand>
        <name>substrate</name>
    </ligand>
</feature>
<reference evidence="12" key="4">
    <citation type="submission" date="2021-09" db="EMBL/GenBank/DDBJ databases">
        <authorList>
            <person name="Gilroy R."/>
        </authorList>
    </citation>
    <scope>NUCLEOTIDE SEQUENCE</scope>
    <source>
        <strain evidence="12">CHK193-16274</strain>
    </source>
</reference>
<feature type="binding site" evidence="7">
    <location>
        <position position="158"/>
    </location>
    <ligand>
        <name>beta-D-fructose 1,6-bisphosphate</name>
        <dbReference type="ChEBI" id="CHEBI:32966"/>
        <note>allosteric activator</note>
    </ligand>
</feature>
<dbReference type="PROSITE" id="PS00064">
    <property type="entry name" value="L_LDH"/>
    <property type="match status" value="1"/>
</dbReference>
<gene>
    <name evidence="7" type="primary">ldh</name>
    <name evidence="13" type="ORF">B5E91_01760</name>
    <name evidence="12" type="ORF">K8V91_00465</name>
</gene>
<feature type="binding site" evidence="7">
    <location>
        <position position="106"/>
    </location>
    <ligand>
        <name>NAD(+)</name>
        <dbReference type="ChEBI" id="CHEBI:57540"/>
    </ligand>
</feature>
<dbReference type="InterPro" id="IPR036291">
    <property type="entry name" value="NAD(P)-bd_dom_sf"/>
</dbReference>
<evidence type="ECO:0000313" key="13">
    <source>
        <dbReference type="EMBL" id="OUQ06680.1"/>
    </source>
</evidence>
<feature type="binding site" evidence="7">
    <location>
        <position position="93"/>
    </location>
    <ligand>
        <name>substrate</name>
    </ligand>
</feature>
<keyword evidence="5 7" id="KW-0520">NAD</keyword>
<comment type="subcellular location">
    <subcellularLocation>
        <location evidence="7">Cytoplasm</location>
    </subcellularLocation>
</comment>
<evidence type="ECO:0000313" key="14">
    <source>
        <dbReference type="Proteomes" id="UP000196258"/>
    </source>
</evidence>
<dbReference type="SUPFAM" id="SSF56327">
    <property type="entry name" value="LDH C-terminal domain-like"/>
    <property type="match status" value="1"/>
</dbReference>
<dbReference type="HAMAP" id="MF_00488">
    <property type="entry name" value="Lactate_dehydrog"/>
    <property type="match status" value="1"/>
</dbReference>
<dbReference type="GO" id="GO:0006089">
    <property type="term" value="P:lactate metabolic process"/>
    <property type="evidence" value="ECO:0007669"/>
    <property type="project" value="TreeGrafter"/>
</dbReference>
<dbReference type="PRINTS" id="PR00086">
    <property type="entry name" value="LLDHDRGNASE"/>
</dbReference>
<dbReference type="UniPathway" id="UPA00554">
    <property type="reaction ID" value="UER00611"/>
</dbReference>
<feature type="binding site" evidence="7">
    <location>
        <begin position="125"/>
        <end position="128"/>
    </location>
    <ligand>
        <name>substrate</name>
    </ligand>
</feature>
<feature type="binding site" evidence="7">
    <location>
        <position position="87"/>
    </location>
    <ligand>
        <name>substrate</name>
    </ligand>
</feature>
<sequence>MERNDDLKKVVLVGTGLVGMSMAYSVLNTGGIDELVLIDIDQEKAIGEAMDISHGLPYSKSSLKVKAGDYSDCKDADIVVITAGAAQKPGQTRLELASINAKIMKSITRSIMDTGFDGIIIVASNPVDLMSYVVQKVSGLPTNRVIGSGTILDTARLRYLLSEHLNIASTNIHAYILGEHGDSSFVPWMNTYIGCKSMMEYVVEMGIDMNEMHNIYKEVQQAAYEIIKRKNATYYGIGLSLNRLITAILSDENAVLTVSAYQQGEYKQEGLYIGVPAIINRNGVSKIMTLHLNDVDQSKFDKSCETLREMIDNELDAIINS</sequence>
<dbReference type="GO" id="GO:0004459">
    <property type="term" value="F:L-lactate dehydrogenase (NAD+) activity"/>
    <property type="evidence" value="ECO:0007669"/>
    <property type="project" value="UniProtKB-UniRule"/>
</dbReference>
<dbReference type="Pfam" id="PF00056">
    <property type="entry name" value="Ldh_1_N"/>
    <property type="match status" value="1"/>
</dbReference>
<evidence type="ECO:0000256" key="9">
    <source>
        <dbReference type="PIRSR" id="PIRSR000102-3"/>
    </source>
</evidence>
<organism evidence="13 14">
    <name type="scientific">Thomasclavelia spiroformis</name>
    <dbReference type="NCBI Taxonomy" id="29348"/>
    <lineage>
        <taxon>Bacteria</taxon>
        <taxon>Bacillati</taxon>
        <taxon>Bacillota</taxon>
        <taxon>Erysipelotrichia</taxon>
        <taxon>Erysipelotrichales</taxon>
        <taxon>Coprobacillaceae</taxon>
        <taxon>Thomasclavelia</taxon>
    </lineage>
</organism>
<dbReference type="InterPro" id="IPR018177">
    <property type="entry name" value="L-lactate_DH_AS"/>
</dbReference>
<dbReference type="InterPro" id="IPR001557">
    <property type="entry name" value="L-lactate/malate_DH"/>
</dbReference>
<comment type="function">
    <text evidence="7">Catalyzes the conversion of lactate to pyruvate.</text>
</comment>
<accession>A0A1Y4PX19</accession>
<dbReference type="GO" id="GO:0005737">
    <property type="term" value="C:cytoplasm"/>
    <property type="evidence" value="ECO:0007669"/>
    <property type="project" value="UniProtKB-SubCell"/>
</dbReference>
<feature type="binding site" evidence="7">
    <location>
        <position position="173"/>
    </location>
    <ligand>
        <name>beta-D-fructose 1,6-bisphosphate</name>
        <dbReference type="ChEBI" id="CHEBI:32966"/>
        <note>allosteric activator</note>
    </ligand>
</feature>
<comment type="activity regulation">
    <text evidence="7">Allosterically activated by fructose 1,6-bisphosphate (FBP).</text>
</comment>
<dbReference type="InterPro" id="IPR011304">
    <property type="entry name" value="L-lactate_DH"/>
</dbReference>
<dbReference type="Gene3D" id="3.40.50.720">
    <property type="entry name" value="NAD(P)-binding Rossmann-like Domain"/>
    <property type="match status" value="1"/>
</dbReference>
<evidence type="ECO:0000256" key="4">
    <source>
        <dbReference type="ARBA" id="ARBA00023002"/>
    </source>
</evidence>
<comment type="pathway">
    <text evidence="1 7">Fermentation; pyruvate fermentation to lactate; (S)-lactate from pyruvate: step 1/1.</text>
</comment>
<dbReference type="EMBL" id="NFLB01000001">
    <property type="protein sequence ID" value="OUQ06680.1"/>
    <property type="molecule type" value="Genomic_DNA"/>
</dbReference>
<dbReference type="NCBIfam" id="TIGR01771">
    <property type="entry name" value="L-LDH-NAD"/>
    <property type="match status" value="1"/>
</dbReference>
<feature type="modified residue" description="Phosphotyrosine" evidence="7">
    <location>
        <position position="224"/>
    </location>
</feature>
<proteinExistence type="inferred from homology"/>
<feature type="active site" description="Proton acceptor" evidence="7 8">
    <location>
        <position position="180"/>
    </location>
</feature>